<evidence type="ECO:0000256" key="1">
    <source>
        <dbReference type="ARBA" id="ARBA00004496"/>
    </source>
</evidence>
<evidence type="ECO:0000256" key="4">
    <source>
        <dbReference type="ARBA" id="ARBA00022737"/>
    </source>
</evidence>
<dbReference type="InterPro" id="IPR056159">
    <property type="entry name" value="Beta-prop_IFT121_TULP_N"/>
</dbReference>
<evidence type="ECO:0000256" key="2">
    <source>
        <dbReference type="ARBA" id="ARBA00022490"/>
    </source>
</evidence>
<protein>
    <submittedName>
        <fullName evidence="9">Uncharacterized protein</fullName>
    </submittedName>
</protein>
<dbReference type="GO" id="GO:1905515">
    <property type="term" value="P:non-motile cilium assembly"/>
    <property type="evidence" value="ECO:0007669"/>
    <property type="project" value="TreeGrafter"/>
</dbReference>
<comment type="subcellular location">
    <subcellularLocation>
        <location evidence="1">Cytoplasm</location>
    </subcellularLocation>
</comment>
<dbReference type="InterPro" id="IPR057361">
    <property type="entry name" value="TPR_WDR35"/>
</dbReference>
<dbReference type="Proteomes" id="UP000887565">
    <property type="component" value="Unplaced"/>
</dbReference>
<evidence type="ECO:0000259" key="5">
    <source>
        <dbReference type="Pfam" id="PF23387"/>
    </source>
</evidence>
<dbReference type="GO" id="GO:0061512">
    <property type="term" value="P:protein localization to cilium"/>
    <property type="evidence" value="ECO:0007669"/>
    <property type="project" value="TreeGrafter"/>
</dbReference>
<dbReference type="Gene3D" id="2.130.10.10">
    <property type="entry name" value="YVTN repeat-like/Quinoprotein amine dehydrogenase"/>
    <property type="match status" value="1"/>
</dbReference>
<sequence>MIEKMTKEHEQERRESRDKNWNDVVISIPNNVQLRSIAWSKKDGSIACGGDGGLLKVLKLQGSTVVESGKPLPNAGNLSGDQTLEGHNATWYEEMINNRNKSVVTDMAWSQDGTKICIVYEDGVVIVGTVDVYACFEILISECSLYAEVIQLKKSKMLKMLQNWKDDYYKENWSPGGRLVIFGLGNGEIHAYDNKGNFLMKLNIICCPASGEALLASMDWFCPVNESGDDSRLAIVYQHGAMQIMKDEVDSDPIVVQHEKFQATVAKWDPHGSILALVGKKLTLPENEQNVVYFVNTKGEHLRMLKLPGKDIGGCSWEGGGLRIAFALDSHIYFANLRLDYKTSLVTKIEFFSLDVVPRAIDDPPPKNKVAWLHPHRGAPLDWVFYAHTVAYGFRKVDRIETCVGFWDTKMNEVNFKFVRDLKDIVSFGDYCTVVSKCDDENGKYLLQICNGIGTPVDYKYLDFEPCFVSMNSTFAVVTTKEAFFLWPYTIPRKLNRDFSASSASNKFKGMDKIYHIDQPISEAAGFDPKKAFPARESAIVFRYTLPNLGQLQKITLGSRPGRMILNSNDTRIAYINTNGLMYLFDLENGIQLANFERKDVWDFKFDLDNPNSIAIMEKTRLYVLKGIDAEEPVISSGYICTFRDMVVNTVMLDEVMQHPEQPKKSWMIEIEISALRDAKVLLEKMNLQEAAEYIEKHQHPKLWSLLAEVALNNVNTQMAEHAFVRLKDYAGIQFVKRLKNIQKDSLRRAEIAAYFGRFDEAEKIYLENDRRDLALAMRKKMGDWFRVLQLLQSGSTGDDAQTDEAWNAVGDYYAERQKWPQAVSHYLLARNYEKLCDCYYMMEDYENLEKLMRFLPENSKILPCNQIKPALDICIQLNQWDAAISLAKSYDVPDVDNLLAKYAEQLLTGDSDKSLTAVQLYRKAGRYLDAAKLIFQILQIQLRKFVTRWQLVLSLLHVAGRRRTSQAYGHAFEDEKDLRFRRVDD</sequence>
<dbReference type="PANTHER" id="PTHR12764">
    <property type="entry name" value="WD REPEAT DOMAIN-RELATED"/>
    <property type="match status" value="1"/>
</dbReference>
<dbReference type="Pfam" id="PF23387">
    <property type="entry name" value="TPR_IFT80_172"/>
    <property type="match status" value="1"/>
</dbReference>
<evidence type="ECO:0000259" key="7">
    <source>
        <dbReference type="Pfam" id="PF24797"/>
    </source>
</evidence>
<dbReference type="GO" id="GO:0005737">
    <property type="term" value="C:cytoplasm"/>
    <property type="evidence" value="ECO:0007669"/>
    <property type="project" value="UniProtKB-SubCell"/>
</dbReference>
<feature type="domain" description="IFT121/TULP4 N-terminal" evidence="7">
    <location>
        <begin position="170"/>
        <end position="338"/>
    </location>
</feature>
<dbReference type="InterPro" id="IPR039857">
    <property type="entry name" value="Ift122/121"/>
</dbReference>
<dbReference type="WBParaSite" id="nRc.2.0.1.t42132-RA">
    <property type="protein sequence ID" value="nRc.2.0.1.t42132-RA"/>
    <property type="gene ID" value="nRc.2.0.1.g42132"/>
</dbReference>
<dbReference type="InterPro" id="IPR056158">
    <property type="entry name" value="Beta-prop_IFT121_2nd"/>
</dbReference>
<keyword evidence="4" id="KW-0677">Repeat</keyword>
<evidence type="ECO:0000313" key="9">
    <source>
        <dbReference type="WBParaSite" id="nRc.2.0.1.t42132-RA"/>
    </source>
</evidence>
<organism evidence="8 9">
    <name type="scientific">Romanomermis culicivorax</name>
    <name type="common">Nematode worm</name>
    <dbReference type="NCBI Taxonomy" id="13658"/>
    <lineage>
        <taxon>Eukaryota</taxon>
        <taxon>Metazoa</taxon>
        <taxon>Ecdysozoa</taxon>
        <taxon>Nematoda</taxon>
        <taxon>Enoplea</taxon>
        <taxon>Dorylaimia</taxon>
        <taxon>Mermithida</taxon>
        <taxon>Mermithoidea</taxon>
        <taxon>Mermithidae</taxon>
        <taxon>Romanomermis</taxon>
    </lineage>
</organism>
<evidence type="ECO:0000256" key="3">
    <source>
        <dbReference type="ARBA" id="ARBA00022574"/>
    </source>
</evidence>
<dbReference type="Pfam" id="PF25170">
    <property type="entry name" value="TPR_WDR35"/>
    <property type="match status" value="1"/>
</dbReference>
<evidence type="ECO:0000259" key="6">
    <source>
        <dbReference type="Pfam" id="PF23390"/>
    </source>
</evidence>
<dbReference type="InterPro" id="IPR015943">
    <property type="entry name" value="WD40/YVTN_repeat-like_dom_sf"/>
</dbReference>
<feature type="domain" description="IFT121 second beta-propeller" evidence="6">
    <location>
        <begin position="383"/>
        <end position="672"/>
    </location>
</feature>
<keyword evidence="8" id="KW-1185">Reference proteome</keyword>
<keyword evidence="3" id="KW-0853">WD repeat</keyword>
<dbReference type="InterPro" id="IPR056157">
    <property type="entry name" value="TPR_IFT80_172_dom"/>
</dbReference>
<proteinExistence type="predicted"/>
<dbReference type="GO" id="GO:0035721">
    <property type="term" value="P:intraciliary retrograde transport"/>
    <property type="evidence" value="ECO:0007669"/>
    <property type="project" value="TreeGrafter"/>
</dbReference>
<dbReference type="OMA" id="CVSETHM"/>
<dbReference type="GO" id="GO:0030991">
    <property type="term" value="C:intraciliary transport particle A"/>
    <property type="evidence" value="ECO:0007669"/>
    <property type="project" value="TreeGrafter"/>
</dbReference>
<reference evidence="9" key="1">
    <citation type="submission" date="2022-11" db="UniProtKB">
        <authorList>
            <consortium name="WormBaseParasite"/>
        </authorList>
    </citation>
    <scope>IDENTIFICATION</scope>
</reference>
<dbReference type="AlphaFoldDB" id="A0A915KVF7"/>
<evidence type="ECO:0000313" key="8">
    <source>
        <dbReference type="Proteomes" id="UP000887565"/>
    </source>
</evidence>
<dbReference type="PANTHER" id="PTHR12764:SF5">
    <property type="entry name" value="LD29485P"/>
    <property type="match status" value="1"/>
</dbReference>
<dbReference type="Pfam" id="PF23390">
    <property type="entry name" value="Beta-prop_WDR35_2nd"/>
    <property type="match status" value="1"/>
</dbReference>
<dbReference type="Pfam" id="PF24797">
    <property type="entry name" value="Beta-prop_WDR35_TULP_N"/>
    <property type="match status" value="1"/>
</dbReference>
<name>A0A915KVF7_ROMCU</name>
<dbReference type="SUPFAM" id="SSF82171">
    <property type="entry name" value="DPP6 N-terminal domain-like"/>
    <property type="match status" value="1"/>
</dbReference>
<feature type="domain" description="IFT80/172/WDR35 TPR" evidence="5">
    <location>
        <begin position="703"/>
        <end position="793"/>
    </location>
</feature>
<dbReference type="Gene3D" id="1.25.40.470">
    <property type="match status" value="1"/>
</dbReference>
<accession>A0A915KVF7</accession>
<dbReference type="GO" id="GO:0097730">
    <property type="term" value="C:non-motile cilium"/>
    <property type="evidence" value="ECO:0007669"/>
    <property type="project" value="TreeGrafter"/>
</dbReference>
<keyword evidence="2" id="KW-0963">Cytoplasm</keyword>